<gene>
    <name evidence="1" type="ORF">A8926_0142</name>
</gene>
<comment type="caution">
    <text evidence="1">The sequence shown here is derived from an EMBL/GenBank/DDBJ whole genome shotgun (WGS) entry which is preliminary data.</text>
</comment>
<organism evidence="1 2">
    <name type="scientific">Saccharopolyspora spinosa</name>
    <dbReference type="NCBI Taxonomy" id="60894"/>
    <lineage>
        <taxon>Bacteria</taxon>
        <taxon>Bacillati</taxon>
        <taxon>Actinomycetota</taxon>
        <taxon>Actinomycetes</taxon>
        <taxon>Pseudonocardiales</taxon>
        <taxon>Pseudonocardiaceae</taxon>
        <taxon>Saccharopolyspora</taxon>
    </lineage>
</organism>
<reference evidence="1" key="1">
    <citation type="submission" date="2017-12" db="EMBL/GenBank/DDBJ databases">
        <title>Sequencing the genomes of 1000 Actinobacteria strains.</title>
        <authorList>
            <person name="Klenk H.-P."/>
        </authorList>
    </citation>
    <scope>NUCLEOTIDE SEQUENCE [LARGE SCALE GENOMIC DNA]</scope>
    <source>
        <strain evidence="1">DSM 44228</strain>
    </source>
</reference>
<protein>
    <submittedName>
        <fullName evidence="1">Uncharacterized protein</fullName>
    </submittedName>
</protein>
<proteinExistence type="predicted"/>
<dbReference type="EMBL" id="PJNB01000001">
    <property type="protein sequence ID" value="PKW12669.1"/>
    <property type="molecule type" value="Genomic_DNA"/>
</dbReference>
<dbReference type="STRING" id="994479.GCA_000194155_07804"/>
<keyword evidence="2" id="KW-1185">Reference proteome</keyword>
<sequence length="38" mass="3866">MATTITGDSVALIDLENMAPLPPLIGKVDEIEASPAAT</sequence>
<name>A0A2N3XPR8_SACSN</name>
<evidence type="ECO:0000313" key="1">
    <source>
        <dbReference type="EMBL" id="PKW12669.1"/>
    </source>
</evidence>
<evidence type="ECO:0000313" key="2">
    <source>
        <dbReference type="Proteomes" id="UP000233786"/>
    </source>
</evidence>
<dbReference type="Proteomes" id="UP000233786">
    <property type="component" value="Unassembled WGS sequence"/>
</dbReference>
<accession>A0A2N3XPR8</accession>
<dbReference type="AlphaFoldDB" id="A0A2N3XPR8"/>